<proteinExistence type="predicted"/>
<evidence type="ECO:0000313" key="2">
    <source>
        <dbReference type="EMBL" id="KAJ8977836.1"/>
    </source>
</evidence>
<organism evidence="2 3">
    <name type="scientific">Molorchus minor</name>
    <dbReference type="NCBI Taxonomy" id="1323400"/>
    <lineage>
        <taxon>Eukaryota</taxon>
        <taxon>Metazoa</taxon>
        <taxon>Ecdysozoa</taxon>
        <taxon>Arthropoda</taxon>
        <taxon>Hexapoda</taxon>
        <taxon>Insecta</taxon>
        <taxon>Pterygota</taxon>
        <taxon>Neoptera</taxon>
        <taxon>Endopterygota</taxon>
        <taxon>Coleoptera</taxon>
        <taxon>Polyphaga</taxon>
        <taxon>Cucujiformia</taxon>
        <taxon>Chrysomeloidea</taxon>
        <taxon>Cerambycidae</taxon>
        <taxon>Lamiinae</taxon>
        <taxon>Monochamini</taxon>
        <taxon>Molorchus</taxon>
    </lineage>
</organism>
<protein>
    <submittedName>
        <fullName evidence="2">Uncharacterized protein</fullName>
    </submittedName>
</protein>
<dbReference type="Proteomes" id="UP001162164">
    <property type="component" value="Unassembled WGS sequence"/>
</dbReference>
<evidence type="ECO:0000256" key="1">
    <source>
        <dbReference type="SAM" id="MobiDB-lite"/>
    </source>
</evidence>
<evidence type="ECO:0000313" key="3">
    <source>
        <dbReference type="Proteomes" id="UP001162164"/>
    </source>
</evidence>
<reference evidence="2" key="1">
    <citation type="journal article" date="2023" name="Insect Mol. Biol.">
        <title>Genome sequencing provides insights into the evolution of gene families encoding plant cell wall-degrading enzymes in longhorned beetles.</title>
        <authorList>
            <person name="Shin N.R."/>
            <person name="Okamura Y."/>
            <person name="Kirsch R."/>
            <person name="Pauchet Y."/>
        </authorList>
    </citation>
    <scope>NUCLEOTIDE SEQUENCE</scope>
    <source>
        <strain evidence="2">MMC_N1</strain>
    </source>
</reference>
<keyword evidence="3" id="KW-1185">Reference proteome</keyword>
<gene>
    <name evidence="2" type="ORF">NQ317_007964</name>
</gene>
<feature type="non-terminal residue" evidence="2">
    <location>
        <position position="1"/>
    </location>
</feature>
<feature type="compositionally biased region" description="Polar residues" evidence="1">
    <location>
        <begin position="83"/>
        <end position="105"/>
    </location>
</feature>
<dbReference type="InterPro" id="IPR050934">
    <property type="entry name" value="ITIH"/>
</dbReference>
<dbReference type="PANTHER" id="PTHR10338">
    <property type="entry name" value="INTER-ALPHA-TRYPSIN INHIBITOR HEAVY CHAIN FAMILY MEMBER"/>
    <property type="match status" value="1"/>
</dbReference>
<accession>A0ABQ9JI09</accession>
<dbReference type="EMBL" id="JAPWTJ010000505">
    <property type="protein sequence ID" value="KAJ8977836.1"/>
    <property type="molecule type" value="Genomic_DNA"/>
</dbReference>
<comment type="caution">
    <text evidence="2">The sequence shown here is derived from an EMBL/GenBank/DDBJ whole genome shotgun (WGS) entry which is preliminary data.</text>
</comment>
<sequence length="238" mass="26429">DNLVVAIAYMNFNALSLGLFMKNCNNNTNAITNANTDRAERVKTDAGTSAPLFERSLHDFQSFQFPPSLILKKEEIAPFVTQTGSASIRSTPSHQMAGSTQRQNKSSSLSENLRLSLVPLHIPVLLKPRSATFHPAYHRHCTVTKLNTENHKIPIFSLSFGNGADKGFLRKLSGKNQGFSRHIYEASDSSLQLQDFYKQISSPLLSNVNFKYESGVDNVTDTKFPIYFKGSELVVAGR</sequence>
<feature type="region of interest" description="Disordered" evidence="1">
    <location>
        <begin position="83"/>
        <end position="108"/>
    </location>
</feature>
<dbReference type="PANTHER" id="PTHR10338:SF108">
    <property type="entry name" value="INTER-ALPHA-TRYPSIN INHIBITOR HEAVY CHAIN H4-LIKE PROTEIN"/>
    <property type="match status" value="1"/>
</dbReference>
<name>A0ABQ9JI09_9CUCU</name>